<dbReference type="AlphaFoldDB" id="A0A1V2IK57"/>
<organism evidence="1 2">
    <name type="scientific">Pseudofrankia asymbiotica</name>
    <dbReference type="NCBI Taxonomy" id="1834516"/>
    <lineage>
        <taxon>Bacteria</taxon>
        <taxon>Bacillati</taxon>
        <taxon>Actinomycetota</taxon>
        <taxon>Actinomycetes</taxon>
        <taxon>Frankiales</taxon>
        <taxon>Frankiaceae</taxon>
        <taxon>Pseudofrankia</taxon>
    </lineage>
</organism>
<sequence length="185" mass="19449">MDSAARVVAPDAGGAAEAGRSQLVSLALPDRAGLLLRRAPGPVAPEHAGRLVERRSRAVVGDRRADLHFVELQRGELVRVALSMARLAHVRTVVVCPAGVSPGRTALALAVAGMLRQRRMSPAPVVTCAVCPPLGDGKTAIPHEVRVAVAGQVQERLVWEIVAWDTLPAWLASLGGPRETPEAPV</sequence>
<proteinExistence type="predicted"/>
<reference evidence="2" key="1">
    <citation type="submission" date="2016-10" db="EMBL/GenBank/DDBJ databases">
        <title>Frankia sp. NRRL B-16386 Genome sequencing.</title>
        <authorList>
            <person name="Ghodhbane-Gtari F."/>
            <person name="Swanson E."/>
            <person name="Gueddou A."/>
            <person name="Hezbri K."/>
            <person name="Ktari K."/>
            <person name="Nouioui I."/>
            <person name="Morris K."/>
            <person name="Simpson S."/>
            <person name="Abebe-Akele F."/>
            <person name="Thomas K."/>
            <person name="Gtari M."/>
            <person name="Tisa L.S."/>
        </authorList>
    </citation>
    <scope>NUCLEOTIDE SEQUENCE [LARGE SCALE GENOMIC DNA]</scope>
    <source>
        <strain evidence="2">NRRL B-16386</strain>
    </source>
</reference>
<gene>
    <name evidence="1" type="ORF">BL253_02050</name>
</gene>
<protein>
    <submittedName>
        <fullName evidence="1">Uncharacterized protein</fullName>
    </submittedName>
</protein>
<accession>A0A1V2IK57</accession>
<evidence type="ECO:0000313" key="1">
    <source>
        <dbReference type="EMBL" id="ONH33415.1"/>
    </source>
</evidence>
<dbReference type="EMBL" id="MOMC01000005">
    <property type="protein sequence ID" value="ONH33415.1"/>
    <property type="molecule type" value="Genomic_DNA"/>
</dbReference>
<dbReference type="Proteomes" id="UP000188929">
    <property type="component" value="Unassembled WGS sequence"/>
</dbReference>
<comment type="caution">
    <text evidence="1">The sequence shown here is derived from an EMBL/GenBank/DDBJ whole genome shotgun (WGS) entry which is preliminary data.</text>
</comment>
<evidence type="ECO:0000313" key="2">
    <source>
        <dbReference type="Proteomes" id="UP000188929"/>
    </source>
</evidence>
<keyword evidence="2" id="KW-1185">Reference proteome</keyword>
<name>A0A1V2IK57_9ACTN</name>